<comment type="caution">
    <text evidence="6">The sequence shown here is derived from an EMBL/GenBank/DDBJ whole genome shotgun (WGS) entry which is preliminary data.</text>
</comment>
<dbReference type="Pfam" id="PF08544">
    <property type="entry name" value="GHMP_kinases_C"/>
    <property type="match status" value="1"/>
</dbReference>
<evidence type="ECO:0000313" key="7">
    <source>
        <dbReference type="Proteomes" id="UP000727907"/>
    </source>
</evidence>
<evidence type="ECO:0000256" key="3">
    <source>
        <dbReference type="ARBA" id="ARBA00038121"/>
    </source>
</evidence>
<evidence type="ECO:0000313" key="6">
    <source>
        <dbReference type="EMBL" id="MBU8875553.1"/>
    </source>
</evidence>
<dbReference type="InterPro" id="IPR014606">
    <property type="entry name" value="Heptose_7-P_kinase"/>
</dbReference>
<protein>
    <submittedName>
        <fullName evidence="6">GHMP kinase</fullName>
    </submittedName>
</protein>
<gene>
    <name evidence="6" type="ORF">KQ910_17400</name>
</gene>
<dbReference type="PANTHER" id="PTHR32463:SF0">
    <property type="entry name" value="L-FUCOSE KINASE"/>
    <property type="match status" value="1"/>
</dbReference>
<feature type="domain" description="GHMP kinase C-terminal" evidence="5">
    <location>
        <begin position="247"/>
        <end position="314"/>
    </location>
</feature>
<sequence length="336" mass="36498">MARSWRPPRLVTTMTPLRISYIGGGSDIADFYEQDRGAVVSTACDKYIYVTVKAHSPLFNEAYRINYSVTEHTDSLDDIRNDIVRECLKLVSVPAPLQVNIASDLPANSGLASSSAFAVGLLYALHTLRGEDVSAAQLAEEACTVEIDRLGHPIGKQDQYAAAFGGLNLIQFHPGGAVSIDPISIGEDRLRVLFRDSLVFWTGIQRAAATILTEQRAKLADTRHLVAAMRDDAMVLRDRLRANCTVAEIGALLDSNWRRKRELASSISEERIDRWYEAALAAGAHGGKLLGAGGGGFLLLLAPPEKHAAIRAALGELTEVPMAYEPRGTRVLYAVS</sequence>
<dbReference type="PANTHER" id="PTHR32463">
    <property type="entry name" value="L-FUCOSE KINASE"/>
    <property type="match status" value="1"/>
</dbReference>
<dbReference type="Pfam" id="PF00288">
    <property type="entry name" value="GHMP_kinases_N"/>
    <property type="match status" value="1"/>
</dbReference>
<reference evidence="6 7" key="1">
    <citation type="submission" date="2021-06" db="EMBL/GenBank/DDBJ databases">
        <authorList>
            <person name="Lee D.H."/>
        </authorList>
    </citation>
    <scope>NUCLEOTIDE SEQUENCE [LARGE SCALE GENOMIC DNA]</scope>
    <source>
        <strain evidence="6 7">MMS21-HV4-11</strain>
    </source>
</reference>
<evidence type="ECO:0000259" key="5">
    <source>
        <dbReference type="Pfam" id="PF08544"/>
    </source>
</evidence>
<organism evidence="6 7">
    <name type="scientific">Reyranella humidisoli</name>
    <dbReference type="NCBI Taxonomy" id="2849149"/>
    <lineage>
        <taxon>Bacteria</taxon>
        <taxon>Pseudomonadati</taxon>
        <taxon>Pseudomonadota</taxon>
        <taxon>Alphaproteobacteria</taxon>
        <taxon>Hyphomicrobiales</taxon>
        <taxon>Reyranellaceae</taxon>
        <taxon>Reyranella</taxon>
    </lineage>
</organism>
<dbReference type="RefSeq" id="WP_216962972.1">
    <property type="nucleotide sequence ID" value="NZ_JAHOPB010000001.1"/>
</dbReference>
<dbReference type="InterPro" id="IPR052203">
    <property type="entry name" value="GHMP_Kinase-Related"/>
</dbReference>
<dbReference type="Proteomes" id="UP000727907">
    <property type="component" value="Unassembled WGS sequence"/>
</dbReference>
<keyword evidence="1" id="KW-0808">Transferase</keyword>
<evidence type="ECO:0000256" key="1">
    <source>
        <dbReference type="ARBA" id="ARBA00022679"/>
    </source>
</evidence>
<proteinExistence type="inferred from homology"/>
<dbReference type="InterPro" id="IPR013750">
    <property type="entry name" value="GHMP_kinase_C_dom"/>
</dbReference>
<feature type="domain" description="GHMP kinase N-terminal" evidence="4">
    <location>
        <begin position="87"/>
        <end position="166"/>
    </location>
</feature>
<dbReference type="EMBL" id="JAHOPB010000001">
    <property type="protein sequence ID" value="MBU8875553.1"/>
    <property type="molecule type" value="Genomic_DNA"/>
</dbReference>
<evidence type="ECO:0000256" key="2">
    <source>
        <dbReference type="ARBA" id="ARBA00022777"/>
    </source>
</evidence>
<dbReference type="PIRSF" id="PIRSF036406">
    <property type="entry name" value="Hept_kin"/>
    <property type="match status" value="1"/>
</dbReference>
<evidence type="ECO:0000259" key="4">
    <source>
        <dbReference type="Pfam" id="PF00288"/>
    </source>
</evidence>
<keyword evidence="2 6" id="KW-0418">Kinase</keyword>
<keyword evidence="7" id="KW-1185">Reference proteome</keyword>
<accession>A0ABS6IQT1</accession>
<dbReference type="InterPro" id="IPR006204">
    <property type="entry name" value="GHMP_kinase_N_dom"/>
</dbReference>
<dbReference type="GO" id="GO:0016301">
    <property type="term" value="F:kinase activity"/>
    <property type="evidence" value="ECO:0007669"/>
    <property type="project" value="UniProtKB-KW"/>
</dbReference>
<comment type="similarity">
    <text evidence="3">Belongs to the GHMP kinase family.</text>
</comment>
<name>A0ABS6IQT1_9HYPH</name>